<dbReference type="Proteomes" id="UP000749559">
    <property type="component" value="Unassembled WGS sequence"/>
</dbReference>
<comment type="caution">
    <text evidence="1">The sequence shown here is derived from an EMBL/GenBank/DDBJ whole genome shotgun (WGS) entry which is preliminary data.</text>
</comment>
<sequence>MVLHYPQSNCLFCLQISPSHCVTLSMEQLPIDMSFCSSHGPTLPTEQLFILSTDISITLRYIVHGASSYLYRYVLLFLTWSYIVHRAVINRICPSFLHMVLHCPQSNCLYALLKSGILHPYINALMKELQLTNTSAYLLNIKSPK</sequence>
<gene>
    <name evidence="1" type="ORF">OFUS_LOCUS23782</name>
</gene>
<protein>
    <submittedName>
        <fullName evidence="1">Uncharacterized protein</fullName>
    </submittedName>
</protein>
<evidence type="ECO:0000313" key="1">
    <source>
        <dbReference type="EMBL" id="CAH1799813.1"/>
    </source>
</evidence>
<accession>A0A8S4Q1A4</accession>
<keyword evidence="2" id="KW-1185">Reference proteome</keyword>
<evidence type="ECO:0000313" key="2">
    <source>
        <dbReference type="Proteomes" id="UP000749559"/>
    </source>
</evidence>
<proteinExistence type="predicted"/>
<dbReference type="EMBL" id="CAIIXF020000011">
    <property type="protein sequence ID" value="CAH1799813.1"/>
    <property type="molecule type" value="Genomic_DNA"/>
</dbReference>
<reference evidence="1" key="1">
    <citation type="submission" date="2022-03" db="EMBL/GenBank/DDBJ databases">
        <authorList>
            <person name="Martin C."/>
        </authorList>
    </citation>
    <scope>NUCLEOTIDE SEQUENCE</scope>
</reference>
<name>A0A8S4Q1A4_OWEFU</name>
<dbReference type="AlphaFoldDB" id="A0A8S4Q1A4"/>
<organism evidence="1 2">
    <name type="scientific">Owenia fusiformis</name>
    <name type="common">Polychaete worm</name>
    <dbReference type="NCBI Taxonomy" id="6347"/>
    <lineage>
        <taxon>Eukaryota</taxon>
        <taxon>Metazoa</taxon>
        <taxon>Spiralia</taxon>
        <taxon>Lophotrochozoa</taxon>
        <taxon>Annelida</taxon>
        <taxon>Polychaeta</taxon>
        <taxon>Sedentaria</taxon>
        <taxon>Canalipalpata</taxon>
        <taxon>Sabellida</taxon>
        <taxon>Oweniida</taxon>
        <taxon>Oweniidae</taxon>
        <taxon>Owenia</taxon>
    </lineage>
</organism>